<evidence type="ECO:0000313" key="1">
    <source>
        <dbReference type="EMBL" id="KAI7958661.1"/>
    </source>
</evidence>
<sequence length="1629" mass="179811">MRLIRAHDGVAFEFTEQHLTATNNNGSLFEIIAETIQIEPNAIILMDQNGVQLNQNILLPATTTTDSLFYAFDRHFLLADPVEALNALATHPDHLLKPRPTALDPKRFQSEQEEEEEDPKELINLTLQYHQVGSIHLRTSLQLLSHVRAQKSAIEVALNNLDKCREPLLGTLEAYETFAKPLVLDYGRLLNGFGPSFALARKIKIHPALLPGNAFIKSNSNSQISATGGTHHTTTLTGLTKVEYMGDYVMEDRLIQIRDRCLKVYEEFKTRFESIRETLNEVNLESDQLRSELNHEGCDLSDFFQLERDAEDGFNRTEEYSHQIDSILNQSTDSEDSRKDLLVCFNELNLLDDDSRERIACLVERKNFWLHYVVNGLNKISKLQSIIPKIGVELNVLNNDLKTRTDSFRHLERLKDLVTAYASTVVEVVRRREYARHLADYASALNNLVSKLANDERRRRGVYHSEYSGKLPFTVEALEDKSLPTIEFEIRYIGNGGAILPKSHTGKNPNPINALDLPPLTRADVDELLAALHKIEDSPDNSTVDGYSPKLPAREVRLLIEKQFSRLEAMENAFALAVEKFVMSESESCLAGQNIDPEELTQLKARVAELEAAQDNLTERLRAESTAAITASRKAQQETQIHIRKTEDLKLQLLSVKEEARHEKERLTQDQQPLITELANATGTIERLNERIVQLEDELKSRNKSLQDTERQVTSARATADDATRELHDLEARHRDHVSDHEIVLNRLQQSRDRCTELERGLTDSQNRNQTLSAQVEDQTQLMERRASEAEELKERMEKEIAELSARLEDEKQQNCNLQNRLTQQEIEIGHINQQSKLVVEAHTAAESRWKEETVSTTSCLENHCLKAVQALKTYQQVHRTIKDKITNMPRPGSSQKPTAASGSNTIPSQTPGEVADTPTGVVVKVDTGSNDTVNKGKEREEEKEGVLPSPLSPEFEALLQSLLEFDHLSLVDTVQSKVDQLSISIRKWMKDCKGYRERASRSLEQAQVKITFRDFAKGDLALFLPTRNPSAQVWAAFNVSFPHYFLQANETVAPIIRSREWLVARIVSLTEKLVDPKEPETNPFQLPAGTRYFLLEVEPWSVEKNTRRMAHSMITTGDSPSRPKMQSQMRSATLPSQPGPQPPTASSSKRRSLVDDTPHASTSSSQPTISLARIEDTKPASSDLLDSVLSIQANPNQVDLTQSEYTVIDRASCPIIEASSDSPFRTSLLSSSSMLSRSGPSGLSLSLKTYHKSPLGPTPPTSSSQLQPLSEVDDPPEFKPSESARPAFLASLSQTGTSPSVSRKSGPSVFSPPIKPRSRPVPKAHNPSRSSSRAPSITSSSIATTTTTTTTNLNPAVKALLKSGSPSSKSTSTVSTTFTSMEKDPLSVHPPLSSTSTSAGLESGNNGAHTGIIKARTISTGSSSSPGTMSNVIELARRRLSFSSASFNNHTPLSPQLAGNGSQNSVGSSIGSGLFIGNNTLQNSPSNRQESMILVGGNPIPEPCQSPLYHPHLQHPNSTLSSSNIGAGTNTNPSGNSGLMTGSGFFGVWRRRKESNQSSSSSSHSSSTPHNNNNNTSNNLPTISDNDVSSTIGTGGGIPIGNNNSSLHSPVHNSFGGASDMLKRFSSS</sequence>
<evidence type="ECO:0000313" key="2">
    <source>
        <dbReference type="Proteomes" id="UP001060170"/>
    </source>
</evidence>
<proteinExistence type="predicted"/>
<keyword evidence="2" id="KW-1185">Reference proteome</keyword>
<reference evidence="2" key="2">
    <citation type="journal article" date="2018" name="Mol. Plant Microbe Interact.">
        <title>Genome sequence resources for the wheat stripe rust pathogen (Puccinia striiformis f. sp. tritici) and the barley stripe rust pathogen (Puccinia striiformis f. sp. hordei).</title>
        <authorList>
            <person name="Xia C."/>
            <person name="Wang M."/>
            <person name="Yin C."/>
            <person name="Cornejo O.E."/>
            <person name="Hulbert S.H."/>
            <person name="Chen X."/>
        </authorList>
    </citation>
    <scope>NUCLEOTIDE SEQUENCE [LARGE SCALE GENOMIC DNA]</scope>
    <source>
        <strain evidence="2">93-210</strain>
    </source>
</reference>
<name>A0ACC0EPP9_9BASI</name>
<dbReference type="EMBL" id="CM045867">
    <property type="protein sequence ID" value="KAI7958661.1"/>
    <property type="molecule type" value="Genomic_DNA"/>
</dbReference>
<protein>
    <submittedName>
        <fullName evidence="1">Uncharacterized protein</fullName>
    </submittedName>
</protein>
<organism evidence="1 2">
    <name type="scientific">Puccinia striiformis f. sp. tritici</name>
    <dbReference type="NCBI Taxonomy" id="168172"/>
    <lineage>
        <taxon>Eukaryota</taxon>
        <taxon>Fungi</taxon>
        <taxon>Dikarya</taxon>
        <taxon>Basidiomycota</taxon>
        <taxon>Pucciniomycotina</taxon>
        <taxon>Pucciniomycetes</taxon>
        <taxon>Pucciniales</taxon>
        <taxon>Pucciniaceae</taxon>
        <taxon>Puccinia</taxon>
    </lineage>
</organism>
<comment type="caution">
    <text evidence="1">The sequence shown here is derived from an EMBL/GenBank/DDBJ whole genome shotgun (WGS) entry which is preliminary data.</text>
</comment>
<reference evidence="2" key="1">
    <citation type="journal article" date="2018" name="BMC Genomics">
        <title>Genomic insights into host adaptation between the wheat stripe rust pathogen (Puccinia striiformis f. sp. tritici) and the barley stripe rust pathogen (Puccinia striiformis f. sp. hordei).</title>
        <authorList>
            <person name="Xia C."/>
            <person name="Wang M."/>
            <person name="Yin C."/>
            <person name="Cornejo O.E."/>
            <person name="Hulbert S.H."/>
            <person name="Chen X."/>
        </authorList>
    </citation>
    <scope>NUCLEOTIDE SEQUENCE [LARGE SCALE GENOMIC DNA]</scope>
    <source>
        <strain evidence="2">93-210</strain>
    </source>
</reference>
<reference evidence="1 2" key="3">
    <citation type="journal article" date="2022" name="Microbiol. Spectr.">
        <title>Folding features and dynamics of 3D genome architecture in plant fungal pathogens.</title>
        <authorList>
            <person name="Xia C."/>
        </authorList>
    </citation>
    <scope>NUCLEOTIDE SEQUENCE [LARGE SCALE GENOMIC DNA]</scope>
    <source>
        <strain evidence="1 2">93-210</strain>
    </source>
</reference>
<dbReference type="Proteomes" id="UP001060170">
    <property type="component" value="Chromosome 3"/>
</dbReference>
<gene>
    <name evidence="1" type="ORF">MJO28_002452</name>
</gene>
<accession>A0ACC0EPP9</accession>